<evidence type="ECO:0000259" key="5">
    <source>
        <dbReference type="PROSITE" id="PS50127"/>
    </source>
</evidence>
<gene>
    <name evidence="6" type="ORF">PAPYR_7503</name>
</gene>
<keyword evidence="7" id="KW-1185">Reference proteome</keyword>
<comment type="caution">
    <text evidence="6">The sequence shown here is derived from an EMBL/GenBank/DDBJ whole genome shotgun (WGS) entry which is preliminary data.</text>
</comment>
<dbReference type="InterPro" id="IPR016135">
    <property type="entry name" value="UBQ-conjugating_enzyme/RWD"/>
</dbReference>
<dbReference type="EMBL" id="JAPMOS010000054">
    <property type="protein sequence ID" value="KAJ4457108.1"/>
    <property type="molecule type" value="Genomic_DNA"/>
</dbReference>
<reference evidence="6" key="1">
    <citation type="journal article" date="2022" name="bioRxiv">
        <title>Genomics of Preaxostyla Flagellates Illuminates Evolutionary Transitions and the Path Towards Mitochondrial Loss.</title>
        <authorList>
            <person name="Novak L.V.F."/>
            <person name="Treitli S.C."/>
            <person name="Pyrih J."/>
            <person name="Halakuc P."/>
            <person name="Pipaliya S.V."/>
            <person name="Vacek V."/>
            <person name="Brzon O."/>
            <person name="Soukal P."/>
            <person name="Eme L."/>
            <person name="Dacks J.B."/>
            <person name="Karnkowska A."/>
            <person name="Elias M."/>
            <person name="Hampl V."/>
        </authorList>
    </citation>
    <scope>NUCLEOTIDE SEQUENCE</scope>
    <source>
        <strain evidence="6">RCP-MX</strain>
    </source>
</reference>
<dbReference type="InterPro" id="IPR023313">
    <property type="entry name" value="UBQ-conjugating_AS"/>
</dbReference>
<protein>
    <submittedName>
        <fullName evidence="6">Nedd8 conjugating enzyme</fullName>
    </submittedName>
</protein>
<keyword evidence="2 4" id="KW-0833">Ubl conjugation pathway</keyword>
<dbReference type="InterPro" id="IPR000608">
    <property type="entry name" value="UBC"/>
</dbReference>
<keyword evidence="4" id="KW-0067">ATP-binding</keyword>
<feature type="domain" description="UBC core" evidence="5">
    <location>
        <begin position="39"/>
        <end position="187"/>
    </location>
</feature>
<dbReference type="PROSITE" id="PS50127">
    <property type="entry name" value="UBC_2"/>
    <property type="match status" value="1"/>
</dbReference>
<accession>A0ABQ8UCY5</accession>
<organism evidence="6 7">
    <name type="scientific">Paratrimastix pyriformis</name>
    <dbReference type="NCBI Taxonomy" id="342808"/>
    <lineage>
        <taxon>Eukaryota</taxon>
        <taxon>Metamonada</taxon>
        <taxon>Preaxostyla</taxon>
        <taxon>Paratrimastigidae</taxon>
        <taxon>Paratrimastix</taxon>
    </lineage>
</organism>
<keyword evidence="4" id="KW-0547">Nucleotide-binding</keyword>
<dbReference type="PANTHER" id="PTHR24067">
    <property type="entry name" value="UBIQUITIN-CONJUGATING ENZYME E2"/>
    <property type="match status" value="1"/>
</dbReference>
<proteinExistence type="inferred from homology"/>
<name>A0ABQ8UCY5_9EUKA</name>
<evidence type="ECO:0000313" key="6">
    <source>
        <dbReference type="EMBL" id="KAJ4457108.1"/>
    </source>
</evidence>
<evidence type="ECO:0000313" key="7">
    <source>
        <dbReference type="Proteomes" id="UP001141327"/>
    </source>
</evidence>
<dbReference type="CDD" id="cd23794">
    <property type="entry name" value="UBCc_UBE2F_UBE2M"/>
    <property type="match status" value="1"/>
</dbReference>
<evidence type="ECO:0000256" key="1">
    <source>
        <dbReference type="ARBA" id="ARBA00022679"/>
    </source>
</evidence>
<dbReference type="Proteomes" id="UP001141327">
    <property type="component" value="Unassembled WGS sequence"/>
</dbReference>
<evidence type="ECO:0000256" key="3">
    <source>
        <dbReference type="PROSITE-ProRule" id="PRU10133"/>
    </source>
</evidence>
<dbReference type="InterPro" id="IPR050113">
    <property type="entry name" value="Ub_conjugating_enzyme"/>
</dbReference>
<dbReference type="SUPFAM" id="SSF54495">
    <property type="entry name" value="UBC-like"/>
    <property type="match status" value="1"/>
</dbReference>
<dbReference type="Pfam" id="PF00179">
    <property type="entry name" value="UQ_con"/>
    <property type="match status" value="1"/>
</dbReference>
<comment type="similarity">
    <text evidence="4">Belongs to the ubiquitin-conjugating enzyme family.</text>
</comment>
<evidence type="ECO:0000256" key="4">
    <source>
        <dbReference type="RuleBase" id="RU362109"/>
    </source>
</evidence>
<dbReference type="PROSITE" id="PS00183">
    <property type="entry name" value="UBC_1"/>
    <property type="match status" value="1"/>
</dbReference>
<sequence length="199" mass="22573">MLNLRAKKEAAVRAAAAQAAAQAASPLPPGSRPAPLQRAHSIRTLTVIKDLEKLDLPNTVRLVHPNPTIIREFYLILSPDAGIWTGGHFKFYFSFPADYNLHPPMVRCQTQILHPNIDHEGHVCLNILRDMEWTAVMDVQSVVFGLLLLFYEPNVSDPLNIEAAEEMKANLEAFKQKVRRTFQGGNWDGFQYERQPIRY</sequence>
<dbReference type="SMART" id="SM00212">
    <property type="entry name" value="UBCc"/>
    <property type="match status" value="1"/>
</dbReference>
<dbReference type="Gene3D" id="3.10.110.10">
    <property type="entry name" value="Ubiquitin Conjugating Enzyme"/>
    <property type="match status" value="1"/>
</dbReference>
<keyword evidence="1" id="KW-0808">Transferase</keyword>
<feature type="active site" description="Glycyl thioester intermediate" evidence="3">
    <location>
        <position position="124"/>
    </location>
</feature>
<evidence type="ECO:0000256" key="2">
    <source>
        <dbReference type="ARBA" id="ARBA00022786"/>
    </source>
</evidence>